<evidence type="ECO:0000256" key="20">
    <source>
        <dbReference type="SAM" id="MobiDB-lite"/>
    </source>
</evidence>
<evidence type="ECO:0000256" key="11">
    <source>
        <dbReference type="ARBA" id="ARBA00022838"/>
    </source>
</evidence>
<proteinExistence type="inferred from homology"/>
<keyword evidence="5" id="KW-0158">Chromosome</keyword>
<keyword evidence="7" id="KW-0132">Cell division</keyword>
<evidence type="ECO:0000256" key="14">
    <source>
        <dbReference type="ARBA" id="ARBA00023242"/>
    </source>
</evidence>
<keyword evidence="13" id="KW-0206">Cytoskeleton</keyword>
<comment type="similarity">
    <text evidence="4">Belongs to the DASH complex SPC34 family.</text>
</comment>
<evidence type="ECO:0000256" key="9">
    <source>
        <dbReference type="ARBA" id="ARBA00022776"/>
    </source>
</evidence>
<evidence type="ECO:0000256" key="4">
    <source>
        <dbReference type="ARBA" id="ARBA00008491"/>
    </source>
</evidence>
<keyword evidence="11" id="KW-0995">Kinetochore</keyword>
<evidence type="ECO:0000256" key="6">
    <source>
        <dbReference type="ARBA" id="ARBA00022490"/>
    </source>
</evidence>
<keyword evidence="22" id="KW-1185">Reference proteome</keyword>
<dbReference type="Proteomes" id="UP001215712">
    <property type="component" value="Unassembled WGS sequence"/>
</dbReference>
<keyword evidence="10" id="KW-0159">Chromosome partition</keyword>
<evidence type="ECO:0000313" key="22">
    <source>
        <dbReference type="Proteomes" id="UP001215712"/>
    </source>
</evidence>
<reference evidence="21" key="1">
    <citation type="journal article" date="2023" name="IMA Fungus">
        <title>Comparative genomic study of the Penicillium genus elucidates a diverse pangenome and 15 lateral gene transfer events.</title>
        <authorList>
            <person name="Petersen C."/>
            <person name="Sorensen T."/>
            <person name="Nielsen M.R."/>
            <person name="Sondergaard T.E."/>
            <person name="Sorensen J.L."/>
            <person name="Fitzpatrick D.A."/>
            <person name="Frisvad J.C."/>
            <person name="Nielsen K.L."/>
        </authorList>
    </citation>
    <scope>NUCLEOTIDE SEQUENCE</scope>
    <source>
        <strain evidence="21">IBT 17514</strain>
    </source>
</reference>
<gene>
    <name evidence="21" type="ORF">N7493_001481</name>
</gene>
<protein>
    <recommendedName>
        <fullName evidence="17">DASH complex subunit SPC34</fullName>
    </recommendedName>
    <alternativeName>
        <fullName evidence="18">Outer kinetochore protein SPC34</fullName>
    </alternativeName>
</protein>
<keyword evidence="16" id="KW-0137">Centromere</keyword>
<evidence type="ECO:0000256" key="10">
    <source>
        <dbReference type="ARBA" id="ARBA00022829"/>
    </source>
</evidence>
<keyword evidence="12 19" id="KW-0175">Coiled coil</keyword>
<feature type="region of interest" description="Disordered" evidence="20">
    <location>
        <begin position="62"/>
        <end position="83"/>
    </location>
</feature>
<evidence type="ECO:0000256" key="8">
    <source>
        <dbReference type="ARBA" id="ARBA00022701"/>
    </source>
</evidence>
<reference evidence="21" key="2">
    <citation type="submission" date="2023-01" db="EMBL/GenBank/DDBJ databases">
        <authorList>
            <person name="Petersen C."/>
        </authorList>
    </citation>
    <scope>NUCLEOTIDE SEQUENCE</scope>
    <source>
        <strain evidence="21">IBT 17514</strain>
    </source>
</reference>
<comment type="caution">
    <text evidence="21">The sequence shown here is derived from an EMBL/GenBank/DDBJ whole genome shotgun (WGS) entry which is preliminary data.</text>
</comment>
<keyword evidence="14" id="KW-0539">Nucleus</keyword>
<evidence type="ECO:0000256" key="12">
    <source>
        <dbReference type="ARBA" id="ARBA00023054"/>
    </source>
</evidence>
<dbReference type="AlphaFoldDB" id="A0AAD6HUH9"/>
<keyword evidence="15" id="KW-0131">Cell cycle</keyword>
<evidence type="ECO:0000256" key="13">
    <source>
        <dbReference type="ARBA" id="ARBA00023212"/>
    </source>
</evidence>
<dbReference type="GO" id="GO:0042729">
    <property type="term" value="C:DASH complex"/>
    <property type="evidence" value="ECO:0007669"/>
    <property type="project" value="InterPro"/>
</dbReference>
<evidence type="ECO:0000256" key="18">
    <source>
        <dbReference type="ARBA" id="ARBA00044346"/>
    </source>
</evidence>
<accession>A0AAD6HUH9</accession>
<dbReference type="Pfam" id="PF08657">
    <property type="entry name" value="DASH_Spc34"/>
    <property type="match status" value="1"/>
</dbReference>
<feature type="coiled-coil region" evidence="19">
    <location>
        <begin position="211"/>
        <end position="238"/>
    </location>
</feature>
<organism evidence="21 22">
    <name type="scientific">Penicillium malachiteum</name>
    <dbReference type="NCBI Taxonomy" id="1324776"/>
    <lineage>
        <taxon>Eukaryota</taxon>
        <taxon>Fungi</taxon>
        <taxon>Dikarya</taxon>
        <taxon>Ascomycota</taxon>
        <taxon>Pezizomycotina</taxon>
        <taxon>Eurotiomycetes</taxon>
        <taxon>Eurotiomycetidae</taxon>
        <taxon>Eurotiales</taxon>
        <taxon>Aspergillaceae</taxon>
        <taxon>Penicillium</taxon>
    </lineage>
</organism>
<dbReference type="GO" id="GO:0008608">
    <property type="term" value="P:attachment of spindle microtubules to kinetochore"/>
    <property type="evidence" value="ECO:0007669"/>
    <property type="project" value="InterPro"/>
</dbReference>
<evidence type="ECO:0000256" key="3">
    <source>
        <dbReference type="ARBA" id="ARBA00004629"/>
    </source>
</evidence>
<evidence type="ECO:0000256" key="1">
    <source>
        <dbReference type="ARBA" id="ARBA00004123"/>
    </source>
</evidence>
<dbReference type="InterPro" id="IPR013966">
    <property type="entry name" value="Spc34"/>
</dbReference>
<dbReference type="EMBL" id="JAQJAN010000002">
    <property type="protein sequence ID" value="KAJ5738326.1"/>
    <property type="molecule type" value="Genomic_DNA"/>
</dbReference>
<evidence type="ECO:0000256" key="15">
    <source>
        <dbReference type="ARBA" id="ARBA00023306"/>
    </source>
</evidence>
<keyword evidence="9" id="KW-0498">Mitosis</keyword>
<comment type="subcellular location">
    <subcellularLocation>
        <location evidence="3">Chromosome</location>
        <location evidence="3">Centromere</location>
        <location evidence="3">Kinetochore</location>
    </subcellularLocation>
    <subcellularLocation>
        <location evidence="2">Cytoplasm</location>
        <location evidence="2">Cytoskeleton</location>
        <location evidence="2">Spindle</location>
    </subcellularLocation>
    <subcellularLocation>
        <location evidence="1">Nucleus</location>
    </subcellularLocation>
</comment>
<sequence length="244" mass="27331">MTLLNSHLEQIALSSKAIAELSFPSPRIFTNALLGSHDITALIRDTEVHERALFQMDPAAKLHGSRRPTRRGTTFPVDSDNDTMTSRIYSMRNNRSQSAVARVLGSDMMEEIKRSAGLSSRGSEGGVNIEVLLRGAELLCNVYPVAGAHERITGLRYRHNMVVDSIAGLEDRVASNTAELEKMRSAYDEEDPIYPETMSKLSTPEVTDEDIEREMAEIRDLERRRRILEERVTGIEQDLGELMG</sequence>
<evidence type="ECO:0000256" key="19">
    <source>
        <dbReference type="SAM" id="Coils"/>
    </source>
</evidence>
<keyword evidence="6" id="KW-0963">Cytoplasm</keyword>
<dbReference type="GO" id="GO:0005876">
    <property type="term" value="C:spindle microtubule"/>
    <property type="evidence" value="ECO:0007669"/>
    <property type="project" value="InterPro"/>
</dbReference>
<dbReference type="GO" id="GO:0051301">
    <property type="term" value="P:cell division"/>
    <property type="evidence" value="ECO:0007669"/>
    <property type="project" value="UniProtKB-KW"/>
</dbReference>
<evidence type="ECO:0000256" key="17">
    <source>
        <dbReference type="ARBA" id="ARBA00044112"/>
    </source>
</evidence>
<evidence type="ECO:0000256" key="5">
    <source>
        <dbReference type="ARBA" id="ARBA00022454"/>
    </source>
</evidence>
<evidence type="ECO:0000256" key="7">
    <source>
        <dbReference type="ARBA" id="ARBA00022618"/>
    </source>
</evidence>
<keyword evidence="8" id="KW-0493">Microtubule</keyword>
<name>A0AAD6HUH9_9EURO</name>
<evidence type="ECO:0000256" key="2">
    <source>
        <dbReference type="ARBA" id="ARBA00004186"/>
    </source>
</evidence>
<evidence type="ECO:0000256" key="16">
    <source>
        <dbReference type="ARBA" id="ARBA00023328"/>
    </source>
</evidence>
<evidence type="ECO:0000313" key="21">
    <source>
        <dbReference type="EMBL" id="KAJ5738326.1"/>
    </source>
</evidence>